<sequence length="275" mass="28407">MSWHVDERVWKAYTAGRLDPAAEASVETHVTGCVSCRAAAHDYAAADTAETVWAGVRATITAPTPSLLHRVLRRLGVRGDDLVLLSAGGSLLVPWAVAVAVGFAIACACVVGLAGLDPVNQDAVFLAMAPLAPVLAVVVSYAALDPLRDLTAPTPFSKLRLALLRTVASLVVALPATAAIGLVVPGLGDLTFLWLAPSLGLTLAALVLLTWWEAPVTAAMVVSLWVGVVVVVRTTGTVDVLTTPVVQAAFAVAGLVLAVAFVLRTSTLRLQGGEQ</sequence>
<keyword evidence="3" id="KW-0472">Membrane</keyword>
<keyword evidence="3" id="KW-0812">Transmembrane</keyword>
<reference evidence="5" key="1">
    <citation type="journal article" date="2019" name="Int. J. Syst. Evol. Microbiol.">
        <title>The Global Catalogue of Microorganisms (GCM) 10K type strain sequencing project: providing services to taxonomists for standard genome sequencing and annotation.</title>
        <authorList>
            <consortium name="The Broad Institute Genomics Platform"/>
            <consortium name="The Broad Institute Genome Sequencing Center for Infectious Disease"/>
            <person name="Wu L."/>
            <person name="Ma J."/>
        </authorList>
    </citation>
    <scope>NUCLEOTIDE SEQUENCE [LARGE SCALE GENOMIC DNA]</scope>
    <source>
        <strain evidence="5">JCM 10425</strain>
    </source>
</reference>
<keyword evidence="3" id="KW-1133">Transmembrane helix</keyword>
<keyword evidence="5" id="KW-1185">Reference proteome</keyword>
<evidence type="ECO:0000256" key="3">
    <source>
        <dbReference type="SAM" id="Phobius"/>
    </source>
</evidence>
<evidence type="ECO:0000313" key="5">
    <source>
        <dbReference type="Proteomes" id="UP001500967"/>
    </source>
</evidence>
<evidence type="ECO:0000256" key="2">
    <source>
        <dbReference type="ARBA" id="ARBA00023163"/>
    </source>
</evidence>
<evidence type="ECO:0000313" key="4">
    <source>
        <dbReference type="EMBL" id="GAA0221218.1"/>
    </source>
</evidence>
<feature type="transmembrane region" description="Helical" evidence="3">
    <location>
        <begin position="164"/>
        <end position="184"/>
    </location>
</feature>
<dbReference type="InterPro" id="IPR041916">
    <property type="entry name" value="Anti_sigma_zinc_sf"/>
</dbReference>
<dbReference type="Gene3D" id="1.10.10.1320">
    <property type="entry name" value="Anti-sigma factor, zinc-finger domain"/>
    <property type="match status" value="1"/>
</dbReference>
<feature type="transmembrane region" description="Helical" evidence="3">
    <location>
        <begin position="125"/>
        <end position="144"/>
    </location>
</feature>
<dbReference type="RefSeq" id="WP_344646881.1">
    <property type="nucleotide sequence ID" value="NZ_BAAAGX010000002.1"/>
</dbReference>
<dbReference type="EMBL" id="BAAAGX010000002">
    <property type="protein sequence ID" value="GAA0221218.1"/>
    <property type="molecule type" value="Genomic_DNA"/>
</dbReference>
<evidence type="ECO:0000256" key="1">
    <source>
        <dbReference type="ARBA" id="ARBA00023015"/>
    </source>
</evidence>
<proteinExistence type="predicted"/>
<comment type="caution">
    <text evidence="4">The sequence shown here is derived from an EMBL/GenBank/DDBJ whole genome shotgun (WGS) entry which is preliminary data.</text>
</comment>
<dbReference type="Proteomes" id="UP001500967">
    <property type="component" value="Unassembled WGS sequence"/>
</dbReference>
<gene>
    <name evidence="4" type="ORF">GCM10009539_03030</name>
</gene>
<keyword evidence="1" id="KW-0805">Transcription regulation</keyword>
<evidence type="ECO:0008006" key="6">
    <source>
        <dbReference type="Google" id="ProtNLM"/>
    </source>
</evidence>
<feature type="transmembrane region" description="Helical" evidence="3">
    <location>
        <begin position="82"/>
        <end position="113"/>
    </location>
</feature>
<name>A0ABP3D1Q9_9ACTN</name>
<accession>A0ABP3D1Q9</accession>
<keyword evidence="2" id="KW-0804">Transcription</keyword>
<feature type="transmembrane region" description="Helical" evidence="3">
    <location>
        <begin position="216"/>
        <end position="233"/>
    </location>
</feature>
<organism evidence="4 5">
    <name type="scientific">Cryptosporangium japonicum</name>
    <dbReference type="NCBI Taxonomy" id="80872"/>
    <lineage>
        <taxon>Bacteria</taxon>
        <taxon>Bacillati</taxon>
        <taxon>Actinomycetota</taxon>
        <taxon>Actinomycetes</taxon>
        <taxon>Cryptosporangiales</taxon>
        <taxon>Cryptosporangiaceae</taxon>
        <taxon>Cryptosporangium</taxon>
    </lineage>
</organism>
<feature type="transmembrane region" description="Helical" evidence="3">
    <location>
        <begin position="245"/>
        <end position="263"/>
    </location>
</feature>
<feature type="transmembrane region" description="Helical" evidence="3">
    <location>
        <begin position="190"/>
        <end position="209"/>
    </location>
</feature>
<protein>
    <recommendedName>
        <fullName evidence="6">Zinc finger protein</fullName>
    </recommendedName>
</protein>